<proteinExistence type="predicted"/>
<evidence type="ECO:0000313" key="2">
    <source>
        <dbReference type="EMBL" id="UOK71774.1"/>
    </source>
</evidence>
<dbReference type="InterPro" id="IPR036291">
    <property type="entry name" value="NAD(P)-bd_dom_sf"/>
</dbReference>
<evidence type="ECO:0000259" key="1">
    <source>
        <dbReference type="Pfam" id="PF01370"/>
    </source>
</evidence>
<evidence type="ECO:0000313" key="3">
    <source>
        <dbReference type="Proteomes" id="UP000831684"/>
    </source>
</evidence>
<dbReference type="GO" id="GO:0004029">
    <property type="term" value="F:aldehyde dehydrogenase (NAD+) activity"/>
    <property type="evidence" value="ECO:0007669"/>
    <property type="project" value="TreeGrafter"/>
</dbReference>
<protein>
    <submittedName>
        <fullName evidence="2">SDR family oxidoreductase</fullName>
    </submittedName>
</protein>
<gene>
    <name evidence="2" type="ORF">K9D25_03345</name>
</gene>
<dbReference type="SUPFAM" id="SSF51735">
    <property type="entry name" value="NAD(P)-binding Rossmann-fold domains"/>
    <property type="match status" value="1"/>
</dbReference>
<dbReference type="AlphaFoldDB" id="A0A9E6ZU50"/>
<reference evidence="2" key="1">
    <citation type="submission" date="2021-09" db="EMBL/GenBank/DDBJ databases">
        <title>Network and meta-omics reveal the key degrader and cooperation patterns in an efficient 1,4-dioxane-degrading microbial community.</title>
        <authorList>
            <person name="Dai C."/>
        </authorList>
    </citation>
    <scope>NUCLEOTIDE SEQUENCE</scope>
    <source>
        <strain evidence="2">ZM13</strain>
    </source>
</reference>
<sequence>MQVFVTGATGFVGSAVTAELIANGYRVLGLARSQRGADQLVRMGAQVSRGDLEAPETLREGAERCDAIIHTGFIHDFARFAWACALDKAAIETIGAAIAGTQKPFIVTAGLAGLGLPGVPVTEDVIAPQPSDAYPRASDSAARALTARGIPTTIMRLPPSVHGRGDHGFVPMLIGLAREQRRAAYIGDGTNVWPAVHVADAARAYRLAMERGPSGDAFHAAGELGIPFRDIARTIADGLGLPCVSLAPEEVRGYFGWFTGFARMDHPASTDITQRALGWQPMGPGLLDDMRGAGYFAAPVS</sequence>
<feature type="domain" description="NAD-dependent epimerase/dehydratase" evidence="1">
    <location>
        <begin position="3"/>
        <end position="218"/>
    </location>
</feature>
<dbReference type="CDD" id="cd05262">
    <property type="entry name" value="SDR_a7"/>
    <property type="match status" value="1"/>
</dbReference>
<dbReference type="Pfam" id="PF01370">
    <property type="entry name" value="Epimerase"/>
    <property type="match status" value="1"/>
</dbReference>
<dbReference type="InterPro" id="IPR051783">
    <property type="entry name" value="NAD(P)-dependent_oxidoreduct"/>
</dbReference>
<dbReference type="InterPro" id="IPR001509">
    <property type="entry name" value="Epimerase_deHydtase"/>
</dbReference>
<dbReference type="PANTHER" id="PTHR48079:SF6">
    <property type="entry name" value="NAD(P)-BINDING DOMAIN-CONTAINING PROTEIN-RELATED"/>
    <property type="match status" value="1"/>
</dbReference>
<dbReference type="KEGG" id="apol:K9D25_03345"/>
<dbReference type="EMBL" id="CP083239">
    <property type="protein sequence ID" value="UOK71774.1"/>
    <property type="molecule type" value="Genomic_DNA"/>
</dbReference>
<name>A0A9E6ZU50_9HYPH</name>
<organism evidence="2 3">
    <name type="scientific">Ancylobacter polymorphus</name>
    <dbReference type="NCBI Taxonomy" id="223390"/>
    <lineage>
        <taxon>Bacteria</taxon>
        <taxon>Pseudomonadati</taxon>
        <taxon>Pseudomonadota</taxon>
        <taxon>Alphaproteobacteria</taxon>
        <taxon>Hyphomicrobiales</taxon>
        <taxon>Xanthobacteraceae</taxon>
        <taxon>Ancylobacter</taxon>
    </lineage>
</organism>
<dbReference type="GO" id="GO:0005737">
    <property type="term" value="C:cytoplasm"/>
    <property type="evidence" value="ECO:0007669"/>
    <property type="project" value="TreeGrafter"/>
</dbReference>
<dbReference type="Gene3D" id="3.40.50.720">
    <property type="entry name" value="NAD(P)-binding Rossmann-like Domain"/>
    <property type="match status" value="1"/>
</dbReference>
<dbReference type="PANTHER" id="PTHR48079">
    <property type="entry name" value="PROTEIN YEEZ"/>
    <property type="match status" value="1"/>
</dbReference>
<dbReference type="RefSeq" id="WP_244379231.1">
    <property type="nucleotide sequence ID" value="NZ_CP083239.1"/>
</dbReference>
<dbReference type="Proteomes" id="UP000831684">
    <property type="component" value="Chromosome"/>
</dbReference>
<accession>A0A9E6ZU50</accession>